<feature type="signal peptide" evidence="2">
    <location>
        <begin position="1"/>
        <end position="20"/>
    </location>
</feature>
<organism evidence="3 4">
    <name type="scientific">Terriglobus albidus</name>
    <dbReference type="NCBI Taxonomy" id="1592106"/>
    <lineage>
        <taxon>Bacteria</taxon>
        <taxon>Pseudomonadati</taxon>
        <taxon>Acidobacteriota</taxon>
        <taxon>Terriglobia</taxon>
        <taxon>Terriglobales</taxon>
        <taxon>Acidobacteriaceae</taxon>
        <taxon>Terriglobus</taxon>
    </lineage>
</organism>
<keyword evidence="2" id="KW-0732">Signal</keyword>
<protein>
    <recommendedName>
        <fullName evidence="5">Periplasmic heavy metal sensor</fullName>
    </recommendedName>
</protein>
<feature type="region of interest" description="Disordered" evidence="1">
    <location>
        <begin position="34"/>
        <end position="55"/>
    </location>
</feature>
<dbReference type="KEGG" id="talb:FTW19_02975"/>
<proteinExistence type="predicted"/>
<dbReference type="PROSITE" id="PS51257">
    <property type="entry name" value="PROKAR_LIPOPROTEIN"/>
    <property type="match status" value="1"/>
</dbReference>
<evidence type="ECO:0000256" key="2">
    <source>
        <dbReference type="SAM" id="SignalP"/>
    </source>
</evidence>
<keyword evidence="4" id="KW-1185">Reference proteome</keyword>
<dbReference type="AlphaFoldDB" id="A0A5B9E655"/>
<dbReference type="OrthoDB" id="120167at2"/>
<dbReference type="RefSeq" id="WP_147646259.1">
    <property type="nucleotide sequence ID" value="NZ_CP042806.1"/>
</dbReference>
<evidence type="ECO:0000256" key="1">
    <source>
        <dbReference type="SAM" id="MobiDB-lite"/>
    </source>
</evidence>
<dbReference type="EMBL" id="CP042806">
    <property type="protein sequence ID" value="QEE27064.1"/>
    <property type="molecule type" value="Genomic_DNA"/>
</dbReference>
<accession>A0A5B9E655</accession>
<evidence type="ECO:0000313" key="4">
    <source>
        <dbReference type="Proteomes" id="UP000321820"/>
    </source>
</evidence>
<feature type="compositionally biased region" description="Basic and acidic residues" evidence="1">
    <location>
        <begin position="84"/>
        <end position="94"/>
    </location>
</feature>
<reference evidence="3 4" key="1">
    <citation type="submission" date="2019-08" db="EMBL/GenBank/DDBJ databases">
        <title>Complete genome sequence of Terriglobus albidus strain ORNL.</title>
        <authorList>
            <person name="Podar M."/>
        </authorList>
    </citation>
    <scope>NUCLEOTIDE SEQUENCE [LARGE SCALE GENOMIC DNA]</scope>
    <source>
        <strain evidence="3 4">ORNL</strain>
    </source>
</reference>
<feature type="compositionally biased region" description="Polar residues" evidence="1">
    <location>
        <begin position="34"/>
        <end position="49"/>
    </location>
</feature>
<evidence type="ECO:0000313" key="3">
    <source>
        <dbReference type="EMBL" id="QEE27064.1"/>
    </source>
</evidence>
<dbReference type="Proteomes" id="UP000321820">
    <property type="component" value="Chromosome"/>
</dbReference>
<sequence length="151" mass="17427">MKRLWINSWAISLMSCLLFAGPLCRAYAEDPSLQEQSAQDQSPAASTGRQPMDPDQVVDMLAAKLNLTEEQKAQIKPIIADRQQKLRDLREDTSSRPMQRMRKAKKIVEDSDKKIEPILNEQQKQQYIQIEEQMRQQARARMQNRGAGNMQ</sequence>
<gene>
    <name evidence="3" type="ORF">FTW19_02975</name>
</gene>
<feature type="region of interest" description="Disordered" evidence="1">
    <location>
        <begin position="84"/>
        <end position="108"/>
    </location>
</feature>
<feature type="chain" id="PRO_5022785656" description="Periplasmic heavy metal sensor" evidence="2">
    <location>
        <begin position="21"/>
        <end position="151"/>
    </location>
</feature>
<evidence type="ECO:0008006" key="5">
    <source>
        <dbReference type="Google" id="ProtNLM"/>
    </source>
</evidence>
<name>A0A5B9E655_9BACT</name>